<accession>A0A9D4EQ11</accession>
<proteinExistence type="predicted"/>
<dbReference type="EMBL" id="JAIWYP010000008">
    <property type="protein sequence ID" value="KAH3784719.1"/>
    <property type="molecule type" value="Genomic_DNA"/>
</dbReference>
<organism evidence="1 2">
    <name type="scientific">Dreissena polymorpha</name>
    <name type="common">Zebra mussel</name>
    <name type="synonym">Mytilus polymorpha</name>
    <dbReference type="NCBI Taxonomy" id="45954"/>
    <lineage>
        <taxon>Eukaryota</taxon>
        <taxon>Metazoa</taxon>
        <taxon>Spiralia</taxon>
        <taxon>Lophotrochozoa</taxon>
        <taxon>Mollusca</taxon>
        <taxon>Bivalvia</taxon>
        <taxon>Autobranchia</taxon>
        <taxon>Heteroconchia</taxon>
        <taxon>Euheterodonta</taxon>
        <taxon>Imparidentia</taxon>
        <taxon>Neoheterodontei</taxon>
        <taxon>Myida</taxon>
        <taxon>Dreissenoidea</taxon>
        <taxon>Dreissenidae</taxon>
        <taxon>Dreissena</taxon>
    </lineage>
</organism>
<name>A0A9D4EQ11_DREPO</name>
<comment type="caution">
    <text evidence="1">The sequence shown here is derived from an EMBL/GenBank/DDBJ whole genome shotgun (WGS) entry which is preliminary data.</text>
</comment>
<dbReference type="AlphaFoldDB" id="A0A9D4EQ11"/>
<evidence type="ECO:0000313" key="1">
    <source>
        <dbReference type="EMBL" id="KAH3784719.1"/>
    </source>
</evidence>
<gene>
    <name evidence="1" type="ORF">DPMN_162683</name>
</gene>
<dbReference type="Proteomes" id="UP000828390">
    <property type="component" value="Unassembled WGS sequence"/>
</dbReference>
<reference evidence="1" key="1">
    <citation type="journal article" date="2019" name="bioRxiv">
        <title>The Genome of the Zebra Mussel, Dreissena polymorpha: A Resource for Invasive Species Research.</title>
        <authorList>
            <person name="McCartney M.A."/>
            <person name="Auch B."/>
            <person name="Kono T."/>
            <person name="Mallez S."/>
            <person name="Zhang Y."/>
            <person name="Obille A."/>
            <person name="Becker A."/>
            <person name="Abrahante J.E."/>
            <person name="Garbe J."/>
            <person name="Badalamenti J.P."/>
            <person name="Herman A."/>
            <person name="Mangelson H."/>
            <person name="Liachko I."/>
            <person name="Sullivan S."/>
            <person name="Sone E.D."/>
            <person name="Koren S."/>
            <person name="Silverstein K.A.T."/>
            <person name="Beckman K.B."/>
            <person name="Gohl D.M."/>
        </authorList>
    </citation>
    <scope>NUCLEOTIDE SEQUENCE</scope>
    <source>
        <strain evidence="1">Duluth1</strain>
        <tissue evidence="1">Whole animal</tissue>
    </source>
</reference>
<evidence type="ECO:0000313" key="2">
    <source>
        <dbReference type="Proteomes" id="UP000828390"/>
    </source>
</evidence>
<reference evidence="1" key="2">
    <citation type="submission" date="2020-11" db="EMBL/GenBank/DDBJ databases">
        <authorList>
            <person name="McCartney M.A."/>
            <person name="Auch B."/>
            <person name="Kono T."/>
            <person name="Mallez S."/>
            <person name="Becker A."/>
            <person name="Gohl D.M."/>
            <person name="Silverstein K.A.T."/>
            <person name="Koren S."/>
            <person name="Bechman K.B."/>
            <person name="Herman A."/>
            <person name="Abrahante J.E."/>
            <person name="Garbe J."/>
        </authorList>
    </citation>
    <scope>NUCLEOTIDE SEQUENCE</scope>
    <source>
        <strain evidence="1">Duluth1</strain>
        <tissue evidence="1">Whole animal</tissue>
    </source>
</reference>
<protein>
    <submittedName>
        <fullName evidence="1">Uncharacterized protein</fullName>
    </submittedName>
</protein>
<keyword evidence="2" id="KW-1185">Reference proteome</keyword>
<sequence>MHCSRNVSAKCGSVTFYEIPTDELIGNILQVLIVGSTPVHVDRHEVGESLLCHRRPEVRPQAFQGGEGTLAGGVGGGLYQDVAEDAHHLREKEARFSWKVAEEHDNIRDGLDLLVPYGDLVRLQLSGERLHVEVVPVEVQNAPQMSGVVTTTGAAHQKVLEGSVCLVVRLIEPQVSF</sequence>